<evidence type="ECO:0000256" key="3">
    <source>
        <dbReference type="ARBA" id="ARBA00022452"/>
    </source>
</evidence>
<comment type="subcellular location">
    <subcellularLocation>
        <location evidence="10">Cell outer membrane</location>
        <topology evidence="10">Multi-pass membrane protein</topology>
    </subcellularLocation>
</comment>
<comment type="domain">
    <text evidence="10">Consists of 16-stranded beta-barrel sheets, with large surface-exposed loops, that form a transmembrane pore at the center of each barrel. The pore is partially ocluded by a peptide loop that folds into the pore lumen.</text>
</comment>
<dbReference type="Proteomes" id="UP001418637">
    <property type="component" value="Unassembled WGS sequence"/>
</dbReference>
<dbReference type="InterPro" id="IPR003684">
    <property type="entry name" value="Porin_alphabac"/>
</dbReference>
<keyword evidence="8 10" id="KW-0472">Membrane</keyword>
<comment type="caution">
    <text evidence="11">The sequence shown here is derived from an EMBL/GenBank/DDBJ whole genome shotgun (WGS) entry which is preliminary data.</text>
</comment>
<proteinExistence type="inferred from homology"/>
<evidence type="ECO:0000256" key="6">
    <source>
        <dbReference type="ARBA" id="ARBA00023065"/>
    </source>
</evidence>
<protein>
    <recommendedName>
        <fullName evidence="10">Porin</fullName>
    </recommendedName>
</protein>
<evidence type="ECO:0000256" key="5">
    <source>
        <dbReference type="ARBA" id="ARBA00022729"/>
    </source>
</evidence>
<reference evidence="11 12" key="1">
    <citation type="submission" date="2024-04" db="EMBL/GenBank/DDBJ databases">
        <title>A novel species isolated from cricket.</title>
        <authorList>
            <person name="Wang H.-C."/>
        </authorList>
    </citation>
    <scope>NUCLEOTIDE SEQUENCE [LARGE SCALE GENOMIC DNA]</scope>
    <source>
        <strain evidence="11 12">WL0021</strain>
    </source>
</reference>
<sequence>MKVLNRVLLGSAVGFCVVTSANAADLPSVKSAPVEYVRVCSEAGQGFFYLPGSDTCVQIGGRVRADTAYIQTNSRNNDAVNFSASARINLDVRTNTPYGLARAYLRYNLGRADGNYGDGFNNGTTGTSNYGGLDLAYIQFAGLTAGRIQSFFDFYANNYNFATIRNSDVNTQVLAYTANFGGGWSLTLGIEDGSERRVYSDNSYLRSYGIASAGQSVPDVVGALLVEQDWGSAQLSAALHQIRPVYVTGVDGYYHDTKYGFAVHGGVKFNLSSLAPGSELWIEGAYADGAIGYLGAGSYGFTQGGVALPMTDAFIDANGRMKKAKGWSAMVDLLHYWTPSVRQNIFASYMQLEYGRGGYTTYSLPELGTFNVGFVDANEWRIGSNIIWSPIKNFDIGAEVLYTRLDPKNRVLSDNAKGGFKAISSDDSWQGRLRVQRDF</sequence>
<gene>
    <name evidence="11" type="ORF">WJT86_05490</name>
</gene>
<keyword evidence="2 10" id="KW-0813">Transport</keyword>
<feature type="signal peptide" evidence="10">
    <location>
        <begin position="1"/>
        <end position="23"/>
    </location>
</feature>
<evidence type="ECO:0000313" key="12">
    <source>
        <dbReference type="Proteomes" id="UP001418637"/>
    </source>
</evidence>
<keyword evidence="6 10" id="KW-0406">Ion transport</keyword>
<dbReference type="EMBL" id="JBBYXI010000002">
    <property type="protein sequence ID" value="MEN3930516.1"/>
    <property type="molecule type" value="Genomic_DNA"/>
</dbReference>
<evidence type="ECO:0000256" key="10">
    <source>
        <dbReference type="RuleBase" id="RU364005"/>
    </source>
</evidence>
<comment type="similarity">
    <text evidence="1 10">Belongs to the alphaproteobacteria porin family.</text>
</comment>
<evidence type="ECO:0000256" key="9">
    <source>
        <dbReference type="ARBA" id="ARBA00023237"/>
    </source>
</evidence>
<keyword evidence="9 10" id="KW-0998">Cell outer membrane</keyword>
<dbReference type="RefSeq" id="WP_346336521.1">
    <property type="nucleotide sequence ID" value="NZ_JBBYXI010000002.1"/>
</dbReference>
<evidence type="ECO:0000256" key="7">
    <source>
        <dbReference type="ARBA" id="ARBA00023114"/>
    </source>
</evidence>
<keyword evidence="7 10" id="KW-0626">Porin</keyword>
<keyword evidence="5 10" id="KW-0732">Signal</keyword>
<keyword evidence="3 10" id="KW-1134">Transmembrane beta strand</keyword>
<dbReference type="Pfam" id="PF02530">
    <property type="entry name" value="Porin_2"/>
    <property type="match status" value="1"/>
</dbReference>
<keyword evidence="12" id="KW-1185">Reference proteome</keyword>
<dbReference type="SUPFAM" id="SSF56935">
    <property type="entry name" value="Porins"/>
    <property type="match status" value="1"/>
</dbReference>
<feature type="chain" id="PRO_5044997838" description="Porin" evidence="10">
    <location>
        <begin position="24"/>
        <end position="439"/>
    </location>
</feature>
<organism evidence="11 12">
    <name type="scientific">Hohaiivirga grylli</name>
    <dbReference type="NCBI Taxonomy" id="3133970"/>
    <lineage>
        <taxon>Bacteria</taxon>
        <taxon>Pseudomonadati</taxon>
        <taxon>Pseudomonadota</taxon>
        <taxon>Alphaproteobacteria</taxon>
        <taxon>Hyphomicrobiales</taxon>
        <taxon>Methylobacteriaceae</taxon>
        <taxon>Hohaiivirga</taxon>
    </lineage>
</organism>
<keyword evidence="4 10" id="KW-0812">Transmembrane</keyword>
<evidence type="ECO:0000256" key="4">
    <source>
        <dbReference type="ARBA" id="ARBA00022692"/>
    </source>
</evidence>
<accession>A0ABV0BK27</accession>
<evidence type="ECO:0000313" key="11">
    <source>
        <dbReference type="EMBL" id="MEN3930516.1"/>
    </source>
</evidence>
<name>A0ABV0BK27_9HYPH</name>
<comment type="function">
    <text evidence="10">Forms passive diffusion pores that allow small molecular weight hydrophilic materials across the outer membrane.</text>
</comment>
<evidence type="ECO:0000256" key="8">
    <source>
        <dbReference type="ARBA" id="ARBA00023136"/>
    </source>
</evidence>
<evidence type="ECO:0000256" key="2">
    <source>
        <dbReference type="ARBA" id="ARBA00022448"/>
    </source>
</evidence>
<evidence type="ECO:0000256" key="1">
    <source>
        <dbReference type="ARBA" id="ARBA00009521"/>
    </source>
</evidence>